<evidence type="ECO:0000256" key="1">
    <source>
        <dbReference type="ARBA" id="ARBA00004496"/>
    </source>
</evidence>
<keyword evidence="3 9" id="KW-0489">Methyltransferase</keyword>
<evidence type="ECO:0000313" key="9">
    <source>
        <dbReference type="EMBL" id="QII12145.1"/>
    </source>
</evidence>
<dbReference type="SUPFAM" id="SSF53335">
    <property type="entry name" value="S-adenosyl-L-methionine-dependent methyltransferases"/>
    <property type="match status" value="1"/>
</dbReference>
<name>A0A6G7GRK8_KUEST</name>
<evidence type="ECO:0000259" key="7">
    <source>
        <dbReference type="Pfam" id="PF10672"/>
    </source>
</evidence>
<dbReference type="GO" id="GO:0005737">
    <property type="term" value="C:cytoplasm"/>
    <property type="evidence" value="ECO:0007669"/>
    <property type="project" value="UniProtKB-SubCell"/>
</dbReference>
<dbReference type="Gene3D" id="2.30.130.10">
    <property type="entry name" value="PUA domain"/>
    <property type="match status" value="1"/>
</dbReference>
<dbReference type="InterPro" id="IPR029063">
    <property type="entry name" value="SAM-dependent_MTases_sf"/>
</dbReference>
<dbReference type="GO" id="GO:0003723">
    <property type="term" value="F:RNA binding"/>
    <property type="evidence" value="ECO:0007669"/>
    <property type="project" value="InterPro"/>
</dbReference>
<sequence>MKLPVISLKAKRNSLHPWIFNRMIRHPQKPVPPGTLVEVVSKEGGFIGRGIYNRKSNIGIRLLTENVTEHLCKEFILKKLESAKALREDVLGIHRTSDCYRLVHGEADGLSGLIIDKFAHVIVVEPYSAGYIGIMDWIVSSLKTLYPDSNVAVRPDARNAEKEGVDFSKVSRIYPCPDSVIICENNMRMMINFKSGHKTGFFLDQRENRLTLSLLCRDKEVLDCFCYTGGFGISAMLAGARSATGVDLDEKALETAKENARLNSAAISYVHIDVFDFLRKMYNSGTQTDVVILDPAKLAGCTGEIKRAMRTYGDINRLGMQVVRPGGILLTCSCSGLISEKDFLSILTRSAAEAGVILQVFKITGAAPDHPFSSIFPEGRYLKAVFARVFPFAVKKHSFLIARNMNHTKEVCYIAKQM</sequence>
<dbReference type="Gene3D" id="3.40.50.150">
    <property type="entry name" value="Vaccinia Virus protein VP39"/>
    <property type="match status" value="1"/>
</dbReference>
<evidence type="ECO:0000256" key="2">
    <source>
        <dbReference type="ARBA" id="ARBA00022490"/>
    </source>
</evidence>
<evidence type="ECO:0000256" key="5">
    <source>
        <dbReference type="ARBA" id="ARBA00022691"/>
    </source>
</evidence>
<reference evidence="9 10" key="1">
    <citation type="submission" date="2020-02" db="EMBL/GenBank/DDBJ databases">
        <title>Newly sequenced genome of strain CSTR1 showed variability in Candidatus Kuenenia stuttgartiensis genomes.</title>
        <authorList>
            <person name="Ding C."/>
            <person name="Adrian L."/>
        </authorList>
    </citation>
    <scope>NUCLEOTIDE SEQUENCE [LARGE SCALE GENOMIC DNA]</scope>
    <source>
        <strain evidence="9 10">CSTR1</strain>
    </source>
</reference>
<evidence type="ECO:0000256" key="4">
    <source>
        <dbReference type="ARBA" id="ARBA00022679"/>
    </source>
</evidence>
<dbReference type="GO" id="GO:0008168">
    <property type="term" value="F:methyltransferase activity"/>
    <property type="evidence" value="ECO:0007669"/>
    <property type="project" value="UniProtKB-KW"/>
</dbReference>
<feature type="domain" description="S-adenosylmethionine-dependent methyltransferase" evidence="7">
    <location>
        <begin position="182"/>
        <end position="358"/>
    </location>
</feature>
<accession>A0A6G7GRK8</accession>
<comment type="similarity">
    <text evidence="6">Belongs to the methyltransferase superfamily. RlmI family.</text>
</comment>
<dbReference type="InterPro" id="IPR041532">
    <property type="entry name" value="RlmI-like_PUA"/>
</dbReference>
<dbReference type="EMBL" id="CP049055">
    <property type="protein sequence ID" value="QII12145.1"/>
    <property type="molecule type" value="Genomic_DNA"/>
</dbReference>
<dbReference type="InterPro" id="IPR036974">
    <property type="entry name" value="PUA_sf"/>
</dbReference>
<dbReference type="AlphaFoldDB" id="A0A6G7GRK8"/>
<dbReference type="CDD" id="cd11572">
    <property type="entry name" value="RlmI_M_like"/>
    <property type="match status" value="1"/>
</dbReference>
<dbReference type="Pfam" id="PF10672">
    <property type="entry name" value="Methyltrans_SAM"/>
    <property type="match status" value="1"/>
</dbReference>
<keyword evidence="5" id="KW-0949">S-adenosyl-L-methionine</keyword>
<dbReference type="RefSeq" id="WP_205713297.1">
    <property type="nucleotide sequence ID" value="NZ_CP049055.1"/>
</dbReference>
<keyword evidence="2" id="KW-0963">Cytoplasm</keyword>
<organism evidence="9 10">
    <name type="scientific">Kuenenia stuttgartiensis</name>
    <dbReference type="NCBI Taxonomy" id="174633"/>
    <lineage>
        <taxon>Bacteria</taxon>
        <taxon>Pseudomonadati</taxon>
        <taxon>Planctomycetota</taxon>
        <taxon>Candidatus Brocadiia</taxon>
        <taxon>Candidatus Brocadiales</taxon>
        <taxon>Candidatus Brocadiaceae</taxon>
        <taxon>Candidatus Kuenenia</taxon>
    </lineage>
</organism>
<feature type="domain" description="RlmI-like PUA" evidence="8">
    <location>
        <begin position="14"/>
        <end position="64"/>
    </location>
</feature>
<protein>
    <submittedName>
        <fullName evidence="9">LSU m5C1962 methyltransferase RlmI</fullName>
    </submittedName>
</protein>
<dbReference type="Gene3D" id="3.30.750.80">
    <property type="entry name" value="RNA methyltransferase domain (HRMD) like"/>
    <property type="match status" value="1"/>
</dbReference>
<gene>
    <name evidence="9" type="ORF">KsCSTR_27660</name>
</gene>
<dbReference type="InterPro" id="IPR019614">
    <property type="entry name" value="SAM-dep_methyl-trfase"/>
</dbReference>
<dbReference type="Proteomes" id="UP000501926">
    <property type="component" value="Chromosome"/>
</dbReference>
<evidence type="ECO:0000256" key="3">
    <source>
        <dbReference type="ARBA" id="ARBA00022603"/>
    </source>
</evidence>
<dbReference type="CDD" id="cd02440">
    <property type="entry name" value="AdoMet_MTases"/>
    <property type="match status" value="1"/>
</dbReference>
<evidence type="ECO:0000259" key="8">
    <source>
        <dbReference type="Pfam" id="PF17785"/>
    </source>
</evidence>
<comment type="subcellular location">
    <subcellularLocation>
        <location evidence="1">Cytoplasm</location>
    </subcellularLocation>
</comment>
<evidence type="ECO:0000313" key="10">
    <source>
        <dbReference type="Proteomes" id="UP000501926"/>
    </source>
</evidence>
<dbReference type="PANTHER" id="PTHR42873">
    <property type="entry name" value="RIBOSOMAL RNA LARGE SUBUNIT METHYLTRANSFERASE"/>
    <property type="match status" value="1"/>
</dbReference>
<dbReference type="SUPFAM" id="SSF88697">
    <property type="entry name" value="PUA domain-like"/>
    <property type="match status" value="1"/>
</dbReference>
<keyword evidence="4 9" id="KW-0808">Transferase</keyword>
<dbReference type="CDD" id="cd21153">
    <property type="entry name" value="PUA_RlmI"/>
    <property type="match status" value="1"/>
</dbReference>
<evidence type="ECO:0000256" key="6">
    <source>
        <dbReference type="ARBA" id="ARBA00038091"/>
    </source>
</evidence>
<dbReference type="GO" id="GO:0032259">
    <property type="term" value="P:methylation"/>
    <property type="evidence" value="ECO:0007669"/>
    <property type="project" value="UniProtKB-KW"/>
</dbReference>
<dbReference type="Pfam" id="PF17785">
    <property type="entry name" value="PUA_3"/>
    <property type="match status" value="1"/>
</dbReference>
<proteinExistence type="inferred from homology"/>
<dbReference type="PANTHER" id="PTHR42873:SF1">
    <property type="entry name" value="S-ADENOSYLMETHIONINE-DEPENDENT METHYLTRANSFERASE DOMAIN-CONTAINING PROTEIN"/>
    <property type="match status" value="1"/>
</dbReference>
<dbReference type="InterPro" id="IPR015947">
    <property type="entry name" value="PUA-like_sf"/>
</dbReference>